<dbReference type="GO" id="GO:0033617">
    <property type="term" value="P:mitochondrial respiratory chain complex IV assembly"/>
    <property type="evidence" value="ECO:0007669"/>
    <property type="project" value="TreeGrafter"/>
</dbReference>
<dbReference type="PANTHER" id="PTHR12428:SF65">
    <property type="entry name" value="CYTOCHROME C OXIDASE ASSEMBLY PROTEIN COX18, MITOCHONDRIAL"/>
    <property type="match status" value="1"/>
</dbReference>
<sequence length="385" mass="43157">MINLRTFHTKIGQHIYQQHQHVITQRKISSISAKCGSVRRVNNYKNSNTSTACVFQLQQRGLSEAASVNAATSTIQVQSPFSGIWLSLSQSTPVAYMQDALIALHDSSGLPWWASIVMSTVLFRTFITLPLAIYQHKIMARLELLALEMPAIVAELKKEAAIAMKKFKWSESQTRVVYNRSLKKQWNALVVRDNCHPAKTFIVLWGQIPLWICQSVALRNLVHMMPDPTALQAQIICTEMTVGGFGWIPNLTEVDSSYILPVALGLINLSIIEMQTILRNRPTTRLQKYATNVFRVLTIAMVPVACSVPSALCVYWVASSGYGLAQNLLLTTPAVRRSLGIPLTKTEVQNPYERMWLKMKTITAKTDQKSAKQQADHSNTETKTK</sequence>
<evidence type="ECO:0000256" key="5">
    <source>
        <dbReference type="RuleBase" id="RU003945"/>
    </source>
</evidence>
<evidence type="ECO:0000313" key="8">
    <source>
        <dbReference type="EMBL" id="JAB96979.1"/>
    </source>
</evidence>
<dbReference type="EMBL" id="GAMC01009576">
    <property type="protein sequence ID" value="JAB96979.1"/>
    <property type="molecule type" value="mRNA"/>
</dbReference>
<keyword evidence="2 5" id="KW-0812">Transmembrane</keyword>
<organism evidence="8">
    <name type="scientific">Ceratitis capitata</name>
    <name type="common">Mediterranean fruit fly</name>
    <name type="synonym">Tephritis capitata</name>
    <dbReference type="NCBI Taxonomy" id="7213"/>
    <lineage>
        <taxon>Eukaryota</taxon>
        <taxon>Metazoa</taxon>
        <taxon>Ecdysozoa</taxon>
        <taxon>Arthropoda</taxon>
        <taxon>Hexapoda</taxon>
        <taxon>Insecta</taxon>
        <taxon>Pterygota</taxon>
        <taxon>Neoptera</taxon>
        <taxon>Endopterygota</taxon>
        <taxon>Diptera</taxon>
        <taxon>Brachycera</taxon>
        <taxon>Muscomorpha</taxon>
        <taxon>Tephritoidea</taxon>
        <taxon>Tephritidae</taxon>
        <taxon>Ceratitis</taxon>
        <taxon>Ceratitis</taxon>
    </lineage>
</organism>
<evidence type="ECO:0000256" key="1">
    <source>
        <dbReference type="ARBA" id="ARBA00004141"/>
    </source>
</evidence>
<dbReference type="PANTHER" id="PTHR12428">
    <property type="entry name" value="OXA1"/>
    <property type="match status" value="1"/>
</dbReference>
<name>W8C4I7_CERCA</name>
<evidence type="ECO:0000256" key="4">
    <source>
        <dbReference type="ARBA" id="ARBA00023136"/>
    </source>
</evidence>
<keyword evidence="4 6" id="KW-0472">Membrane</keyword>
<dbReference type="GO" id="GO:0032979">
    <property type="term" value="P:protein insertion into mitochondrial inner membrane from matrix"/>
    <property type="evidence" value="ECO:0007669"/>
    <property type="project" value="TreeGrafter"/>
</dbReference>
<dbReference type="GO" id="GO:0032977">
    <property type="term" value="F:membrane insertase activity"/>
    <property type="evidence" value="ECO:0007669"/>
    <property type="project" value="InterPro"/>
</dbReference>
<dbReference type="CDD" id="cd20069">
    <property type="entry name" value="5TM_Oxa1-like"/>
    <property type="match status" value="1"/>
</dbReference>
<feature type="transmembrane region" description="Helical" evidence="6">
    <location>
        <begin position="293"/>
        <end position="318"/>
    </location>
</feature>
<evidence type="ECO:0000256" key="2">
    <source>
        <dbReference type="ARBA" id="ARBA00022692"/>
    </source>
</evidence>
<gene>
    <name evidence="8" type="primary">COX18</name>
</gene>
<dbReference type="InterPro" id="IPR001708">
    <property type="entry name" value="YidC/ALB3/OXA1/COX18"/>
</dbReference>
<comment type="similarity">
    <text evidence="5">Belongs to the OXA1/ALB3/YidC family.</text>
</comment>
<evidence type="ECO:0000259" key="7">
    <source>
        <dbReference type="Pfam" id="PF02096"/>
    </source>
</evidence>
<evidence type="ECO:0000256" key="3">
    <source>
        <dbReference type="ARBA" id="ARBA00022989"/>
    </source>
</evidence>
<accession>W8C4I7</accession>
<protein>
    <submittedName>
        <fullName evidence="8">Mitochondrial inner membrane protein COX18</fullName>
    </submittedName>
</protein>
<dbReference type="OrthoDB" id="2148490at2759"/>
<feature type="transmembrane region" description="Helical" evidence="6">
    <location>
        <begin position="112"/>
        <end position="134"/>
    </location>
</feature>
<reference evidence="8" key="2">
    <citation type="journal article" date="2014" name="BMC Genomics">
        <title>A genomic perspective to assessing quality of mass-reared SIT flies used in Mediterranean fruit fly (Ceratitis capitata) eradication in California.</title>
        <authorList>
            <person name="Calla B."/>
            <person name="Hall B."/>
            <person name="Hou S."/>
            <person name="Geib S.M."/>
        </authorList>
    </citation>
    <scope>NUCLEOTIDE SEQUENCE</scope>
</reference>
<dbReference type="Pfam" id="PF02096">
    <property type="entry name" value="60KD_IMP"/>
    <property type="match status" value="1"/>
</dbReference>
<comment type="subcellular location">
    <subcellularLocation>
        <location evidence="1 5">Membrane</location>
        <topology evidence="1 5">Multi-pass membrane protein</topology>
    </subcellularLocation>
</comment>
<proteinExistence type="evidence at transcript level"/>
<dbReference type="InterPro" id="IPR028055">
    <property type="entry name" value="YidC/Oxa/ALB_C"/>
</dbReference>
<reference evidence="8" key="1">
    <citation type="submission" date="2013-07" db="EMBL/GenBank/DDBJ databases">
        <authorList>
            <person name="Geib S."/>
        </authorList>
    </citation>
    <scope>NUCLEOTIDE SEQUENCE</scope>
</reference>
<feature type="domain" description="Membrane insertase YidC/Oxa/ALB C-terminal" evidence="7">
    <location>
        <begin position="112"/>
        <end position="330"/>
    </location>
</feature>
<dbReference type="GO" id="GO:0005743">
    <property type="term" value="C:mitochondrial inner membrane"/>
    <property type="evidence" value="ECO:0007669"/>
    <property type="project" value="TreeGrafter"/>
</dbReference>
<evidence type="ECO:0000256" key="6">
    <source>
        <dbReference type="SAM" id="Phobius"/>
    </source>
</evidence>
<dbReference type="AlphaFoldDB" id="W8C4I7"/>
<keyword evidence="3 6" id="KW-1133">Transmembrane helix</keyword>